<dbReference type="EMBL" id="JAAZSR010000084">
    <property type="protein sequence ID" value="NKX50358.1"/>
    <property type="molecule type" value="Genomic_DNA"/>
</dbReference>
<protein>
    <recommendedName>
        <fullName evidence="9">VTT domain-containing protein</fullName>
    </recommendedName>
</protein>
<comment type="subcellular location">
    <subcellularLocation>
        <location evidence="1">Cell membrane</location>
        <topology evidence="1">Multi-pass membrane protein</topology>
    </subcellularLocation>
</comment>
<comment type="caution">
    <text evidence="10">The sequence shown here is derived from an EMBL/GenBank/DDBJ whole genome shotgun (WGS) entry which is preliminary data.</text>
</comment>
<evidence type="ECO:0000256" key="5">
    <source>
        <dbReference type="ARBA" id="ARBA00022989"/>
    </source>
</evidence>
<keyword evidence="6 8" id="KW-0472">Membrane</keyword>
<sequence length="190" mass="20098">MDIFLGLPLGWAILALFCGAMLRSNGTYWIGRALAAGWHRTRLEQHLDSQVMQRAGRFVNKFGPFAVTLCFLTVGLQTAVLLTSGLARMPQRRFLPAVVLGSLIWAVVYATVGLATVAAWMAVLLESPAAAAVLAGAAVLAVAWLVWWRRRQARKPAGQEGAAPAADGGTDGGTPGLGAGPAPEQGRPRR</sequence>
<dbReference type="PANTHER" id="PTHR42709:SF6">
    <property type="entry name" value="UNDECAPRENYL PHOSPHATE TRANSPORTER A"/>
    <property type="match status" value="1"/>
</dbReference>
<keyword evidence="11" id="KW-1185">Reference proteome</keyword>
<keyword evidence="5 8" id="KW-1133">Transmembrane helix</keyword>
<reference evidence="10 11" key="1">
    <citation type="submission" date="2020-04" db="EMBL/GenBank/DDBJ databases">
        <authorList>
            <person name="Liu S."/>
        </authorList>
    </citation>
    <scope>NUCLEOTIDE SEQUENCE [LARGE SCALE GENOMIC DNA]</scope>
    <source>
        <strain evidence="10 11">CGMCC 1.15091</strain>
    </source>
</reference>
<feature type="domain" description="VTT" evidence="9">
    <location>
        <begin position="8"/>
        <end position="113"/>
    </location>
</feature>
<comment type="similarity">
    <text evidence="2">Belongs to the DedA family.</text>
</comment>
<dbReference type="PANTHER" id="PTHR42709">
    <property type="entry name" value="ALKALINE PHOSPHATASE LIKE PROTEIN"/>
    <property type="match status" value="1"/>
</dbReference>
<evidence type="ECO:0000256" key="1">
    <source>
        <dbReference type="ARBA" id="ARBA00004651"/>
    </source>
</evidence>
<evidence type="ECO:0000313" key="11">
    <source>
        <dbReference type="Proteomes" id="UP000523795"/>
    </source>
</evidence>
<organism evidence="10 11">
    <name type="scientific">Arthrobacter deserti</name>
    <dbReference type="NCBI Taxonomy" id="1742687"/>
    <lineage>
        <taxon>Bacteria</taxon>
        <taxon>Bacillati</taxon>
        <taxon>Actinomycetota</taxon>
        <taxon>Actinomycetes</taxon>
        <taxon>Micrococcales</taxon>
        <taxon>Micrococcaceae</taxon>
        <taxon>Arthrobacter</taxon>
    </lineage>
</organism>
<name>A0ABX1JMQ0_9MICC</name>
<dbReference type="Proteomes" id="UP000523795">
    <property type="component" value="Unassembled WGS sequence"/>
</dbReference>
<keyword evidence="3" id="KW-1003">Cell membrane</keyword>
<evidence type="ECO:0000256" key="8">
    <source>
        <dbReference type="SAM" id="Phobius"/>
    </source>
</evidence>
<feature type="region of interest" description="Disordered" evidence="7">
    <location>
        <begin position="156"/>
        <end position="190"/>
    </location>
</feature>
<accession>A0ABX1JMQ0</accession>
<feature type="compositionally biased region" description="Gly residues" evidence="7">
    <location>
        <begin position="169"/>
        <end position="179"/>
    </location>
</feature>
<dbReference type="InterPro" id="IPR032816">
    <property type="entry name" value="VTT_dom"/>
</dbReference>
<evidence type="ECO:0000259" key="9">
    <source>
        <dbReference type="Pfam" id="PF09335"/>
    </source>
</evidence>
<feature type="transmembrane region" description="Helical" evidence="8">
    <location>
        <begin position="94"/>
        <end position="123"/>
    </location>
</feature>
<gene>
    <name evidence="10" type="ORF">HER39_07220</name>
</gene>
<keyword evidence="4 8" id="KW-0812">Transmembrane</keyword>
<evidence type="ECO:0000256" key="6">
    <source>
        <dbReference type="ARBA" id="ARBA00023136"/>
    </source>
</evidence>
<feature type="transmembrane region" description="Helical" evidence="8">
    <location>
        <begin position="62"/>
        <end position="82"/>
    </location>
</feature>
<dbReference type="Pfam" id="PF09335">
    <property type="entry name" value="VTT_dom"/>
    <property type="match status" value="1"/>
</dbReference>
<feature type="transmembrane region" description="Helical" evidence="8">
    <location>
        <begin position="129"/>
        <end position="148"/>
    </location>
</feature>
<proteinExistence type="inferred from homology"/>
<evidence type="ECO:0000256" key="4">
    <source>
        <dbReference type="ARBA" id="ARBA00022692"/>
    </source>
</evidence>
<evidence type="ECO:0000256" key="3">
    <source>
        <dbReference type="ARBA" id="ARBA00022475"/>
    </source>
</evidence>
<evidence type="ECO:0000313" key="10">
    <source>
        <dbReference type="EMBL" id="NKX50358.1"/>
    </source>
</evidence>
<dbReference type="InterPro" id="IPR051311">
    <property type="entry name" value="DedA_domain"/>
</dbReference>
<evidence type="ECO:0000256" key="2">
    <source>
        <dbReference type="ARBA" id="ARBA00010792"/>
    </source>
</evidence>
<evidence type="ECO:0000256" key="7">
    <source>
        <dbReference type="SAM" id="MobiDB-lite"/>
    </source>
</evidence>